<dbReference type="RefSeq" id="XP_009769690.1">
    <property type="nucleotide sequence ID" value="XM_009771388.1"/>
</dbReference>
<dbReference type="AlphaFoldDB" id="A0A1U7W5Z6"/>
<reference evidence="1" key="1">
    <citation type="journal article" date="2013" name="Genome Biol.">
        <title>Reference genomes and transcriptomes of Nicotiana sylvestris and Nicotiana tomentosiformis.</title>
        <authorList>
            <person name="Sierro N."/>
            <person name="Battey J.N."/>
            <person name="Ouadi S."/>
            <person name="Bovet L."/>
            <person name="Goepfert S."/>
            <person name="Bakaher N."/>
            <person name="Peitsch M.C."/>
            <person name="Ivanov N.V."/>
        </authorList>
    </citation>
    <scope>NUCLEOTIDE SEQUENCE [LARGE SCALE GENOMIC DNA]</scope>
</reference>
<evidence type="ECO:0000313" key="2">
    <source>
        <dbReference type="RefSeq" id="XP_009769690.1"/>
    </source>
</evidence>
<gene>
    <name evidence="2" type="primary">LOC104220504</name>
</gene>
<dbReference type="Proteomes" id="UP000189701">
    <property type="component" value="Unplaced"/>
</dbReference>
<evidence type="ECO:0000313" key="1">
    <source>
        <dbReference type="Proteomes" id="UP000189701"/>
    </source>
</evidence>
<protein>
    <submittedName>
        <fullName evidence="2">Uncharacterized protein LOC104220504</fullName>
    </submittedName>
</protein>
<proteinExistence type="predicted"/>
<sequence>MPNRFLIRQLSDPKVSHIYREQNIVADGLEHLSTRNITFLADPPPFIIDHLLKDQQGNISKQRPSVAIGVHTQINKFCQPLDGPSSSNGCSSSSINITDVPMYYSIATSPFSSTTIITDVARHHTGGSPLPSTFCNTVNEQPLHVTHF</sequence>
<keyword evidence="1" id="KW-1185">Reference proteome</keyword>
<reference evidence="2" key="2">
    <citation type="submission" date="2025-08" db="UniProtKB">
        <authorList>
            <consortium name="RefSeq"/>
        </authorList>
    </citation>
    <scope>IDENTIFICATION</scope>
    <source>
        <tissue evidence="2">Leaf</tissue>
    </source>
</reference>
<name>A0A1U7W5Z6_NICSY</name>
<accession>A0A1U7W5Z6</accession>
<organism evidence="1 2">
    <name type="scientific">Nicotiana sylvestris</name>
    <name type="common">Wood tobacco</name>
    <name type="synonym">South American tobacco</name>
    <dbReference type="NCBI Taxonomy" id="4096"/>
    <lineage>
        <taxon>Eukaryota</taxon>
        <taxon>Viridiplantae</taxon>
        <taxon>Streptophyta</taxon>
        <taxon>Embryophyta</taxon>
        <taxon>Tracheophyta</taxon>
        <taxon>Spermatophyta</taxon>
        <taxon>Magnoliopsida</taxon>
        <taxon>eudicotyledons</taxon>
        <taxon>Gunneridae</taxon>
        <taxon>Pentapetalae</taxon>
        <taxon>asterids</taxon>
        <taxon>lamiids</taxon>
        <taxon>Solanales</taxon>
        <taxon>Solanaceae</taxon>
        <taxon>Nicotianoideae</taxon>
        <taxon>Nicotianeae</taxon>
        <taxon>Nicotiana</taxon>
    </lineage>
</organism>